<dbReference type="InterPro" id="IPR032466">
    <property type="entry name" value="Metal_Hydrolase"/>
</dbReference>
<keyword evidence="2" id="KW-0378">Hydrolase</keyword>
<dbReference type="InterPro" id="IPR011059">
    <property type="entry name" value="Metal-dep_hydrolase_composite"/>
</dbReference>
<evidence type="ECO:0000313" key="2">
    <source>
        <dbReference type="EMBL" id="PHN01114.1"/>
    </source>
</evidence>
<dbReference type="OrthoDB" id="9767366at2"/>
<protein>
    <submittedName>
        <fullName evidence="2">Amidohydrolase</fullName>
    </submittedName>
</protein>
<dbReference type="PANTHER" id="PTHR22642">
    <property type="entry name" value="IMIDAZOLONEPROPIONASE"/>
    <property type="match status" value="1"/>
</dbReference>
<dbReference type="SUPFAM" id="SSF51338">
    <property type="entry name" value="Composite domain of metallo-dependent hydrolases"/>
    <property type="match status" value="1"/>
</dbReference>
<proteinExistence type="predicted"/>
<dbReference type="AlphaFoldDB" id="A0A2D0MXX6"/>
<name>A0A2D0MXX6_FLAN2</name>
<dbReference type="Gene3D" id="3.20.20.140">
    <property type="entry name" value="Metal-dependent hydrolases"/>
    <property type="match status" value="1"/>
</dbReference>
<dbReference type="Gene3D" id="3.10.310.70">
    <property type="match status" value="1"/>
</dbReference>
<keyword evidence="3" id="KW-1185">Reference proteome</keyword>
<comment type="caution">
    <text evidence="2">The sequence shown here is derived from an EMBL/GenBank/DDBJ whole genome shotgun (WGS) entry which is preliminary data.</text>
</comment>
<dbReference type="InterPro" id="IPR033932">
    <property type="entry name" value="YtcJ-like"/>
</dbReference>
<dbReference type="CDD" id="cd01300">
    <property type="entry name" value="YtcJ_like"/>
    <property type="match status" value="1"/>
</dbReference>
<dbReference type="InterPro" id="IPR013108">
    <property type="entry name" value="Amidohydro_3"/>
</dbReference>
<gene>
    <name evidence="2" type="ORF">CRP01_38850</name>
</gene>
<dbReference type="EMBL" id="PDUD01000063">
    <property type="protein sequence ID" value="PHN01114.1"/>
    <property type="molecule type" value="Genomic_DNA"/>
</dbReference>
<dbReference type="Gene3D" id="2.30.40.10">
    <property type="entry name" value="Urease, subunit C, domain 1"/>
    <property type="match status" value="1"/>
</dbReference>
<evidence type="ECO:0000313" key="3">
    <source>
        <dbReference type="Proteomes" id="UP000223913"/>
    </source>
</evidence>
<dbReference type="PANTHER" id="PTHR22642:SF2">
    <property type="entry name" value="PROTEIN LONG AFTER FAR-RED 3"/>
    <property type="match status" value="1"/>
</dbReference>
<sequence>MHSQSILWGRSLPATFLIPCLLTLLLASTACRQTTKPTADLIVTNARIWTGDEANTVAEAMAIGGDTILAVGDLAEIEDYRGEQTASLDAAGKLIVPGFIDSHVHFMNGGLGLASIQLRDAKTPEAFARRFAEYVRALEPGTWILEGNWDHEQWGGELPTREWIDRYTPNNPVFVQRLDGHMALANSAALEAAGVTQSTEEVFGGTIVRDAAGVPTGILKDNAMGLVYPSIPDPGVAQEDRALRAAMEFVASHGVTSIHNMDPGGIGLLEAYERLRAANQQITRFYVALGLRHWMDLRDKIQEDGAGDRWLKIGVLKAMIDGSLGSHTAAFFEPFTDAPQDTGLFVNRPDSLYRWIKGADAAGLQVAVHAIGDKAIHEVLNTFEQVAAENGPKDRRFRIEHAQHIAPADIPRFAAQGVIASMQPYHAIDDGRWADKVIGEARSKTTYAFRSLLDAEADLAFGSDWFVAPPTPLEGIYAAVTRRTLDDAHPDGWVPEQKITVTEALRAYTMGAAFAAFEEDLKGSLEPGKLADFVILDRNIFEIAPETIREARVEKTIVGGKVVFARQ</sequence>
<dbReference type="Pfam" id="PF07969">
    <property type="entry name" value="Amidohydro_3"/>
    <property type="match status" value="1"/>
</dbReference>
<evidence type="ECO:0000259" key="1">
    <source>
        <dbReference type="Pfam" id="PF07969"/>
    </source>
</evidence>
<accession>A0A2D0MXX6</accession>
<dbReference type="SUPFAM" id="SSF51556">
    <property type="entry name" value="Metallo-dependent hydrolases"/>
    <property type="match status" value="1"/>
</dbReference>
<feature type="domain" description="Amidohydrolase 3" evidence="1">
    <location>
        <begin position="89"/>
        <end position="564"/>
    </location>
</feature>
<organism evidence="2 3">
    <name type="scientific">Flavilitoribacter nigricans (strain ATCC 23147 / DSM 23189 / NBRC 102662 / NCIMB 1420 / SS-2)</name>
    <name type="common">Lewinella nigricans</name>
    <dbReference type="NCBI Taxonomy" id="1122177"/>
    <lineage>
        <taxon>Bacteria</taxon>
        <taxon>Pseudomonadati</taxon>
        <taxon>Bacteroidota</taxon>
        <taxon>Saprospiria</taxon>
        <taxon>Saprospirales</taxon>
        <taxon>Lewinellaceae</taxon>
        <taxon>Flavilitoribacter</taxon>
    </lineage>
</organism>
<reference evidence="2 3" key="1">
    <citation type="submission" date="2017-10" db="EMBL/GenBank/DDBJ databases">
        <title>The draft genome sequence of Lewinella nigricans NBRC 102662.</title>
        <authorList>
            <person name="Wang K."/>
        </authorList>
    </citation>
    <scope>NUCLEOTIDE SEQUENCE [LARGE SCALE GENOMIC DNA]</scope>
    <source>
        <strain evidence="2 3">NBRC 102662</strain>
    </source>
</reference>
<dbReference type="GO" id="GO:0016810">
    <property type="term" value="F:hydrolase activity, acting on carbon-nitrogen (but not peptide) bonds"/>
    <property type="evidence" value="ECO:0007669"/>
    <property type="project" value="InterPro"/>
</dbReference>
<dbReference type="Proteomes" id="UP000223913">
    <property type="component" value="Unassembled WGS sequence"/>
</dbReference>